<dbReference type="OrthoDB" id="5126240at2"/>
<keyword evidence="1" id="KW-0812">Transmembrane</keyword>
<evidence type="ECO:0008006" key="4">
    <source>
        <dbReference type="Google" id="ProtNLM"/>
    </source>
</evidence>
<feature type="transmembrane region" description="Helical" evidence="1">
    <location>
        <begin position="78"/>
        <end position="98"/>
    </location>
</feature>
<evidence type="ECO:0000313" key="2">
    <source>
        <dbReference type="EMBL" id="SDH53714.1"/>
    </source>
</evidence>
<feature type="transmembrane region" description="Helical" evidence="1">
    <location>
        <begin position="104"/>
        <end position="128"/>
    </location>
</feature>
<name>A0A1G8D885_9MICO</name>
<dbReference type="AlphaFoldDB" id="A0A1G8D885"/>
<dbReference type="STRING" id="399736.SAMN04489720_1546"/>
<protein>
    <recommendedName>
        <fullName evidence="4">DUF308 domain-containing protein</fullName>
    </recommendedName>
</protein>
<feature type="transmembrane region" description="Helical" evidence="1">
    <location>
        <begin position="140"/>
        <end position="160"/>
    </location>
</feature>
<dbReference type="Proteomes" id="UP000198822">
    <property type="component" value="Chromosome I"/>
</dbReference>
<feature type="transmembrane region" description="Helical" evidence="1">
    <location>
        <begin position="166"/>
        <end position="187"/>
    </location>
</feature>
<accession>A0A1G8D885</accession>
<sequence>MSTIEQQGDHTSPTPSERPVWQLPAARAVPAVAVGVAVTFLQSHDALVGLVAFAVVALGTGAALLALRGAVYAEVARFPRVAGIAGLVAGVVAIALAIAAPSGLALKVVVAAWAIVAAAVEGWAWFRLRATTDPKARRIAADWRFVAAFTLVAAIVFACMPSHDVVLVGLVGAYAVIVGVFHGIAAYSARAAAKDAREATA</sequence>
<keyword evidence="3" id="KW-1185">Reference proteome</keyword>
<gene>
    <name evidence="2" type="ORF">SAMN04489720_1546</name>
</gene>
<dbReference type="EMBL" id="LT629695">
    <property type="protein sequence ID" value="SDH53714.1"/>
    <property type="molecule type" value="Genomic_DNA"/>
</dbReference>
<keyword evidence="1" id="KW-0472">Membrane</keyword>
<proteinExistence type="predicted"/>
<evidence type="ECO:0000313" key="3">
    <source>
        <dbReference type="Proteomes" id="UP000198822"/>
    </source>
</evidence>
<reference evidence="3" key="1">
    <citation type="submission" date="2016-10" db="EMBL/GenBank/DDBJ databases">
        <authorList>
            <person name="Varghese N."/>
            <person name="Submissions S."/>
        </authorList>
    </citation>
    <scope>NUCLEOTIDE SEQUENCE [LARGE SCALE GENOMIC DNA]</scope>
    <source>
        <strain evidence="3">DSM 22002</strain>
    </source>
</reference>
<keyword evidence="1" id="KW-1133">Transmembrane helix</keyword>
<organism evidence="2 3">
    <name type="scientific">Agrococcus jejuensis</name>
    <dbReference type="NCBI Taxonomy" id="399736"/>
    <lineage>
        <taxon>Bacteria</taxon>
        <taxon>Bacillati</taxon>
        <taxon>Actinomycetota</taxon>
        <taxon>Actinomycetes</taxon>
        <taxon>Micrococcales</taxon>
        <taxon>Microbacteriaceae</taxon>
        <taxon>Agrococcus</taxon>
    </lineage>
</organism>
<dbReference type="RefSeq" id="WP_092503902.1">
    <property type="nucleotide sequence ID" value="NZ_LT629695.1"/>
</dbReference>
<feature type="transmembrane region" description="Helical" evidence="1">
    <location>
        <begin position="47"/>
        <end position="66"/>
    </location>
</feature>
<evidence type="ECO:0000256" key="1">
    <source>
        <dbReference type="SAM" id="Phobius"/>
    </source>
</evidence>